<keyword evidence="1" id="KW-0732">Signal</keyword>
<sequence>MLTSPSTFRMTLLTCLVVAVTVLTSCGDEAHPSSAIAQVPKRKIGPAAHLLATDKMPTAGADWTGVDTTDADEVLGPCHLTSLVDIGALSAARRTWSSSASSPKAVQVVAKFADNKSAWRAHQVLDSWQADCAGRVDGTVGDRRAVEVATGSAEAYRVAQGDRATDLGIVRKGEYLSVVSFTSPASSDPAPTKAALKRIAATF</sequence>
<dbReference type="RefSeq" id="WP_194707324.1">
    <property type="nucleotide sequence ID" value="NZ_JADKPN010000007.1"/>
</dbReference>
<evidence type="ECO:0000256" key="1">
    <source>
        <dbReference type="SAM" id="SignalP"/>
    </source>
</evidence>
<evidence type="ECO:0000313" key="3">
    <source>
        <dbReference type="Proteomes" id="UP000640489"/>
    </source>
</evidence>
<organism evidence="2 3">
    <name type="scientific">Nocardioides islandensis</name>
    <dbReference type="NCBI Taxonomy" id="433663"/>
    <lineage>
        <taxon>Bacteria</taxon>
        <taxon>Bacillati</taxon>
        <taxon>Actinomycetota</taxon>
        <taxon>Actinomycetes</taxon>
        <taxon>Propionibacteriales</taxon>
        <taxon>Nocardioidaceae</taxon>
        <taxon>Nocardioides</taxon>
    </lineage>
</organism>
<evidence type="ECO:0000313" key="2">
    <source>
        <dbReference type="EMBL" id="MBF4764158.1"/>
    </source>
</evidence>
<dbReference type="Proteomes" id="UP000640489">
    <property type="component" value="Unassembled WGS sequence"/>
</dbReference>
<keyword evidence="3" id="KW-1185">Reference proteome</keyword>
<feature type="signal peptide" evidence="1">
    <location>
        <begin position="1"/>
        <end position="30"/>
    </location>
</feature>
<name>A0A930YEV7_9ACTN</name>
<gene>
    <name evidence="2" type="ORF">ISU07_13570</name>
</gene>
<comment type="caution">
    <text evidence="2">The sequence shown here is derived from an EMBL/GenBank/DDBJ whole genome shotgun (WGS) entry which is preliminary data.</text>
</comment>
<dbReference type="EMBL" id="JADKPN010000007">
    <property type="protein sequence ID" value="MBF4764158.1"/>
    <property type="molecule type" value="Genomic_DNA"/>
</dbReference>
<reference evidence="2" key="1">
    <citation type="submission" date="2020-11" db="EMBL/GenBank/DDBJ databases">
        <title>Nocardioides sp. nov., isolated from Soil of Cynanchum wilfordii Hemsley rhizosphere.</title>
        <authorList>
            <person name="Lee J.-S."/>
            <person name="Suh M.K."/>
            <person name="Kim J.-S."/>
        </authorList>
    </citation>
    <scope>NUCLEOTIDE SEQUENCE</scope>
    <source>
        <strain evidence="2">KCTC 19275</strain>
    </source>
</reference>
<feature type="chain" id="PRO_5037487571" description="PknH-like extracellular domain-containing protein" evidence="1">
    <location>
        <begin position="31"/>
        <end position="203"/>
    </location>
</feature>
<proteinExistence type="predicted"/>
<protein>
    <recommendedName>
        <fullName evidence="4">PknH-like extracellular domain-containing protein</fullName>
    </recommendedName>
</protein>
<accession>A0A930YEV7</accession>
<evidence type="ECO:0008006" key="4">
    <source>
        <dbReference type="Google" id="ProtNLM"/>
    </source>
</evidence>
<dbReference type="AlphaFoldDB" id="A0A930YEV7"/>